<sequence>MADVEEKAPSEIEKREDEVELDVGKCAAEFAQYCQVDVKNESKVIEETIEDMLVRLDEFSHLADSIRNDSSQSLIEIIPQLYETSQELPTIFRKIDQLEAFVNAVKKNVDEMEESVSTAERELGSHKIQKVLKSIPGLRQMTQGPTKQEKNFSDWKAPAVFKTSDFLGQVTTEELSVEGDDTQKSATNNSSPDKPTDDSTSHTTDR</sequence>
<evidence type="ECO:0008006" key="5">
    <source>
        <dbReference type="Google" id="ProtNLM"/>
    </source>
</evidence>
<gene>
    <name evidence="3" type="ORF">pdam_00021751</name>
</gene>
<evidence type="ECO:0000313" key="3">
    <source>
        <dbReference type="EMBL" id="RMX47114.1"/>
    </source>
</evidence>
<organism evidence="3 4">
    <name type="scientific">Pocillopora damicornis</name>
    <name type="common">Cauliflower coral</name>
    <name type="synonym">Millepora damicornis</name>
    <dbReference type="NCBI Taxonomy" id="46731"/>
    <lineage>
        <taxon>Eukaryota</taxon>
        <taxon>Metazoa</taxon>
        <taxon>Cnidaria</taxon>
        <taxon>Anthozoa</taxon>
        <taxon>Hexacorallia</taxon>
        <taxon>Scleractinia</taxon>
        <taxon>Astrocoeniina</taxon>
        <taxon>Pocilloporidae</taxon>
        <taxon>Pocillopora</taxon>
    </lineage>
</organism>
<dbReference type="OMA" id="MLDMIRG"/>
<reference evidence="3 4" key="1">
    <citation type="journal article" date="2018" name="Sci. Rep.">
        <title>Comparative analysis of the Pocillopora damicornis genome highlights role of immune system in coral evolution.</title>
        <authorList>
            <person name="Cunning R."/>
            <person name="Bay R.A."/>
            <person name="Gillette P."/>
            <person name="Baker A.C."/>
            <person name="Traylor-Knowles N."/>
        </authorList>
    </citation>
    <scope>NUCLEOTIDE SEQUENCE [LARGE SCALE GENOMIC DNA]</scope>
    <source>
        <strain evidence="3">RSMAS</strain>
        <tissue evidence="3">Whole animal</tissue>
    </source>
</reference>
<dbReference type="Proteomes" id="UP000275408">
    <property type="component" value="Unassembled WGS sequence"/>
</dbReference>
<feature type="compositionally biased region" description="Basic and acidic residues" evidence="2">
    <location>
        <begin position="194"/>
        <end position="206"/>
    </location>
</feature>
<evidence type="ECO:0000256" key="2">
    <source>
        <dbReference type="SAM" id="MobiDB-lite"/>
    </source>
</evidence>
<feature type="coiled-coil region" evidence="1">
    <location>
        <begin position="95"/>
        <end position="129"/>
    </location>
</feature>
<dbReference type="PANTHER" id="PTHR16230">
    <property type="entry name" value="CAPPUCCINO"/>
    <property type="match status" value="1"/>
</dbReference>
<dbReference type="PANTHER" id="PTHR16230:SF3">
    <property type="entry name" value="BIOGENESIS OF LYSOSOMAL ORGANELLES COMPLEX-1, SUBUNIT 4, CAPPUCCINO"/>
    <property type="match status" value="1"/>
</dbReference>
<keyword evidence="4" id="KW-1185">Reference proteome</keyword>
<feature type="region of interest" description="Disordered" evidence="2">
    <location>
        <begin position="171"/>
        <end position="206"/>
    </location>
</feature>
<evidence type="ECO:0000256" key="1">
    <source>
        <dbReference type="SAM" id="Coils"/>
    </source>
</evidence>
<dbReference type="InterPro" id="IPR024857">
    <property type="entry name" value="Cappuccino"/>
</dbReference>
<proteinExistence type="predicted"/>
<dbReference type="EMBL" id="RCHS01002487">
    <property type="protein sequence ID" value="RMX47114.1"/>
    <property type="molecule type" value="Genomic_DNA"/>
</dbReference>
<dbReference type="STRING" id="46731.A0A3M6U0S1"/>
<keyword evidence="1" id="KW-0175">Coiled coil</keyword>
<comment type="caution">
    <text evidence="3">The sequence shown here is derived from an EMBL/GenBank/DDBJ whole genome shotgun (WGS) entry which is preliminary data.</text>
</comment>
<evidence type="ECO:0000313" key="4">
    <source>
        <dbReference type="Proteomes" id="UP000275408"/>
    </source>
</evidence>
<dbReference type="GO" id="GO:0031083">
    <property type="term" value="C:BLOC-1 complex"/>
    <property type="evidence" value="ECO:0007669"/>
    <property type="project" value="TreeGrafter"/>
</dbReference>
<protein>
    <recommendedName>
        <fullName evidence="5">Biogenesis of lysosome-related organelles complex 1 subunit 4</fullName>
    </recommendedName>
</protein>
<dbReference type="AlphaFoldDB" id="A0A3M6U0S1"/>
<dbReference type="OrthoDB" id="2372305at2759"/>
<accession>A0A3M6U0S1</accession>
<name>A0A3M6U0S1_POCDA</name>